<reference evidence="1 2" key="1">
    <citation type="journal article" date="2007" name="Nature">
        <title>Evolution of genes and genomes on the Drosophila phylogeny.</title>
        <authorList>
            <consortium name="Drosophila 12 Genomes Consortium"/>
            <person name="Clark A.G."/>
            <person name="Eisen M.B."/>
            <person name="Smith D.R."/>
            <person name="Bergman C.M."/>
            <person name="Oliver B."/>
            <person name="Markow T.A."/>
            <person name="Kaufman T.C."/>
            <person name="Kellis M."/>
            <person name="Gelbart W."/>
            <person name="Iyer V.N."/>
            <person name="Pollard D.A."/>
            <person name="Sackton T.B."/>
            <person name="Larracuente A.M."/>
            <person name="Singh N.D."/>
            <person name="Abad J.P."/>
            <person name="Abt D.N."/>
            <person name="Adryan B."/>
            <person name="Aguade M."/>
            <person name="Akashi H."/>
            <person name="Anderson W.W."/>
            <person name="Aquadro C.F."/>
            <person name="Ardell D.H."/>
            <person name="Arguello R."/>
            <person name="Artieri C.G."/>
            <person name="Barbash D.A."/>
            <person name="Barker D."/>
            <person name="Barsanti P."/>
            <person name="Batterham P."/>
            <person name="Batzoglou S."/>
            <person name="Begun D."/>
            <person name="Bhutkar A."/>
            <person name="Blanco E."/>
            <person name="Bosak S.A."/>
            <person name="Bradley R.K."/>
            <person name="Brand A.D."/>
            <person name="Brent M.R."/>
            <person name="Brooks A.N."/>
            <person name="Brown R.H."/>
            <person name="Butlin R.K."/>
            <person name="Caggese C."/>
            <person name="Calvi B.R."/>
            <person name="Bernardo de Carvalho A."/>
            <person name="Caspi A."/>
            <person name="Castrezana S."/>
            <person name="Celniker S.E."/>
            <person name="Chang J.L."/>
            <person name="Chapple C."/>
            <person name="Chatterji S."/>
            <person name="Chinwalla A."/>
            <person name="Civetta A."/>
            <person name="Clifton S.W."/>
            <person name="Comeron J.M."/>
            <person name="Costello J.C."/>
            <person name="Coyne J.A."/>
            <person name="Daub J."/>
            <person name="David R.G."/>
            <person name="Delcher A.L."/>
            <person name="Delehaunty K."/>
            <person name="Do C.B."/>
            <person name="Ebling H."/>
            <person name="Edwards K."/>
            <person name="Eickbush T."/>
            <person name="Evans J.D."/>
            <person name="Filipski A."/>
            <person name="Findeiss S."/>
            <person name="Freyhult E."/>
            <person name="Fulton L."/>
            <person name="Fulton R."/>
            <person name="Garcia A.C."/>
            <person name="Gardiner A."/>
            <person name="Garfield D.A."/>
            <person name="Garvin B.E."/>
            <person name="Gibson G."/>
            <person name="Gilbert D."/>
            <person name="Gnerre S."/>
            <person name="Godfrey J."/>
            <person name="Good R."/>
            <person name="Gotea V."/>
            <person name="Gravely B."/>
            <person name="Greenberg A.J."/>
            <person name="Griffiths-Jones S."/>
            <person name="Gross S."/>
            <person name="Guigo R."/>
            <person name="Gustafson E.A."/>
            <person name="Haerty W."/>
            <person name="Hahn M.W."/>
            <person name="Halligan D.L."/>
            <person name="Halpern A.L."/>
            <person name="Halter G.M."/>
            <person name="Han M.V."/>
            <person name="Heger A."/>
            <person name="Hillier L."/>
            <person name="Hinrichs A.S."/>
            <person name="Holmes I."/>
            <person name="Hoskins R.A."/>
            <person name="Hubisz M.J."/>
            <person name="Hultmark D."/>
            <person name="Huntley M.A."/>
            <person name="Jaffe D.B."/>
            <person name="Jagadeeshan S."/>
            <person name="Jeck W.R."/>
            <person name="Johnson J."/>
            <person name="Jones C.D."/>
            <person name="Jordan W.C."/>
            <person name="Karpen G.H."/>
            <person name="Kataoka E."/>
            <person name="Keightley P.D."/>
            <person name="Kheradpour P."/>
            <person name="Kirkness E.F."/>
            <person name="Koerich L.B."/>
            <person name="Kristiansen K."/>
            <person name="Kudrna D."/>
            <person name="Kulathinal R.J."/>
            <person name="Kumar S."/>
            <person name="Kwok R."/>
            <person name="Lander E."/>
            <person name="Langley C.H."/>
            <person name="Lapoint R."/>
            <person name="Lazzaro B.P."/>
            <person name="Lee S.J."/>
            <person name="Levesque L."/>
            <person name="Li R."/>
            <person name="Lin C.F."/>
            <person name="Lin M.F."/>
            <person name="Lindblad-Toh K."/>
            <person name="Llopart A."/>
            <person name="Long M."/>
            <person name="Low L."/>
            <person name="Lozovsky E."/>
            <person name="Lu J."/>
            <person name="Luo M."/>
            <person name="Machado C.A."/>
            <person name="Makalowski W."/>
            <person name="Marzo M."/>
            <person name="Matsuda M."/>
            <person name="Matzkin L."/>
            <person name="McAllister B."/>
            <person name="McBride C.S."/>
            <person name="McKernan B."/>
            <person name="McKernan K."/>
            <person name="Mendez-Lago M."/>
            <person name="Minx P."/>
            <person name="Mollenhauer M.U."/>
            <person name="Montooth K."/>
            <person name="Mount S.M."/>
            <person name="Mu X."/>
            <person name="Myers E."/>
            <person name="Negre B."/>
            <person name="Newfeld S."/>
            <person name="Nielsen R."/>
            <person name="Noor M.A."/>
            <person name="O'Grady P."/>
            <person name="Pachter L."/>
            <person name="Papaceit M."/>
            <person name="Parisi M.J."/>
            <person name="Parisi M."/>
            <person name="Parts L."/>
            <person name="Pedersen J.S."/>
            <person name="Pesole G."/>
            <person name="Phillippy A.M."/>
            <person name="Ponting C.P."/>
            <person name="Pop M."/>
            <person name="Porcelli D."/>
            <person name="Powell J.R."/>
            <person name="Prohaska S."/>
            <person name="Pruitt K."/>
            <person name="Puig M."/>
            <person name="Quesneville H."/>
            <person name="Ram K.R."/>
            <person name="Rand D."/>
            <person name="Rasmussen M.D."/>
            <person name="Reed L.K."/>
            <person name="Reenan R."/>
            <person name="Reily A."/>
            <person name="Remington K.A."/>
            <person name="Rieger T.T."/>
            <person name="Ritchie M.G."/>
            <person name="Robin C."/>
            <person name="Rogers Y.H."/>
            <person name="Rohde C."/>
            <person name="Rozas J."/>
            <person name="Rubenfield M.J."/>
            <person name="Ruiz A."/>
            <person name="Russo S."/>
            <person name="Salzberg S.L."/>
            <person name="Sanchez-Gracia A."/>
            <person name="Saranga D.J."/>
            <person name="Sato H."/>
            <person name="Schaeffer S.W."/>
            <person name="Schatz M.C."/>
            <person name="Schlenke T."/>
            <person name="Schwartz R."/>
            <person name="Segarra C."/>
            <person name="Singh R.S."/>
            <person name="Sirot L."/>
            <person name="Sirota M."/>
            <person name="Sisneros N.B."/>
            <person name="Smith C.D."/>
            <person name="Smith T.F."/>
            <person name="Spieth J."/>
            <person name="Stage D.E."/>
            <person name="Stark A."/>
            <person name="Stephan W."/>
            <person name="Strausberg R.L."/>
            <person name="Strempel S."/>
            <person name="Sturgill D."/>
            <person name="Sutton G."/>
            <person name="Sutton G.G."/>
            <person name="Tao W."/>
            <person name="Teichmann S."/>
            <person name="Tobari Y.N."/>
            <person name="Tomimura Y."/>
            <person name="Tsolas J.M."/>
            <person name="Valente V.L."/>
            <person name="Venter E."/>
            <person name="Venter J.C."/>
            <person name="Vicario S."/>
            <person name="Vieira F.G."/>
            <person name="Vilella A.J."/>
            <person name="Villasante A."/>
            <person name="Walenz B."/>
            <person name="Wang J."/>
            <person name="Wasserman M."/>
            <person name="Watts T."/>
            <person name="Wilson D."/>
            <person name="Wilson R.K."/>
            <person name="Wing R.A."/>
            <person name="Wolfner M.F."/>
            <person name="Wong A."/>
            <person name="Wong G.K."/>
            <person name="Wu C.I."/>
            <person name="Wu G."/>
            <person name="Yamamoto D."/>
            <person name="Yang H.P."/>
            <person name="Yang S.P."/>
            <person name="Yorke J.A."/>
            <person name="Yoshida K."/>
            <person name="Zdobnov E."/>
            <person name="Zhang P."/>
            <person name="Zhang Y."/>
            <person name="Zimin A.V."/>
            <person name="Baldwin J."/>
            <person name="Abdouelleil A."/>
            <person name="Abdulkadir J."/>
            <person name="Abebe A."/>
            <person name="Abera B."/>
            <person name="Abreu J."/>
            <person name="Acer S.C."/>
            <person name="Aftuck L."/>
            <person name="Alexander A."/>
            <person name="An P."/>
            <person name="Anderson E."/>
            <person name="Anderson S."/>
            <person name="Arachi H."/>
            <person name="Azer M."/>
            <person name="Bachantsang P."/>
            <person name="Barry A."/>
            <person name="Bayul T."/>
            <person name="Berlin A."/>
            <person name="Bessette D."/>
            <person name="Bloom T."/>
            <person name="Blye J."/>
            <person name="Boguslavskiy L."/>
            <person name="Bonnet C."/>
            <person name="Boukhgalter B."/>
            <person name="Bourzgui I."/>
            <person name="Brown A."/>
            <person name="Cahill P."/>
            <person name="Channer S."/>
            <person name="Cheshatsang Y."/>
            <person name="Chuda L."/>
            <person name="Citroen M."/>
            <person name="Collymore A."/>
            <person name="Cooke P."/>
            <person name="Costello M."/>
            <person name="D'Aco K."/>
            <person name="Daza R."/>
            <person name="De Haan G."/>
            <person name="DeGray S."/>
            <person name="DeMaso C."/>
            <person name="Dhargay N."/>
            <person name="Dooley K."/>
            <person name="Dooley E."/>
            <person name="Doricent M."/>
            <person name="Dorje P."/>
            <person name="Dorjee K."/>
            <person name="Dupes A."/>
            <person name="Elong R."/>
            <person name="Falk J."/>
            <person name="Farina A."/>
            <person name="Faro S."/>
            <person name="Ferguson D."/>
            <person name="Fisher S."/>
            <person name="Foley C.D."/>
            <person name="Franke A."/>
            <person name="Friedrich D."/>
            <person name="Gadbois L."/>
            <person name="Gearin G."/>
            <person name="Gearin C.R."/>
            <person name="Giannoukos G."/>
            <person name="Goode T."/>
            <person name="Graham J."/>
            <person name="Grandbois E."/>
            <person name="Grewal S."/>
            <person name="Gyaltsen K."/>
            <person name="Hafez N."/>
            <person name="Hagos B."/>
            <person name="Hall J."/>
            <person name="Henson C."/>
            <person name="Hollinger A."/>
            <person name="Honan T."/>
            <person name="Huard M.D."/>
            <person name="Hughes L."/>
            <person name="Hurhula B."/>
            <person name="Husby M.E."/>
            <person name="Kamat A."/>
            <person name="Kanga B."/>
            <person name="Kashin S."/>
            <person name="Khazanovich D."/>
            <person name="Kisner P."/>
            <person name="Lance K."/>
            <person name="Lara M."/>
            <person name="Lee W."/>
            <person name="Lennon N."/>
            <person name="Letendre F."/>
            <person name="LeVine R."/>
            <person name="Lipovsky A."/>
            <person name="Liu X."/>
            <person name="Liu J."/>
            <person name="Liu S."/>
            <person name="Lokyitsang T."/>
            <person name="Lokyitsang Y."/>
            <person name="Lubonja R."/>
            <person name="Lui A."/>
            <person name="MacDonald P."/>
            <person name="Magnisalis V."/>
            <person name="Maru K."/>
            <person name="Matthews C."/>
            <person name="McCusker W."/>
            <person name="McDonough S."/>
            <person name="Mehta T."/>
            <person name="Meldrim J."/>
            <person name="Meneus L."/>
            <person name="Mihai O."/>
            <person name="Mihalev A."/>
            <person name="Mihova T."/>
            <person name="Mittelman R."/>
            <person name="Mlenga V."/>
            <person name="Montmayeur A."/>
            <person name="Mulrain L."/>
            <person name="Navidi A."/>
            <person name="Naylor J."/>
            <person name="Negash T."/>
            <person name="Nguyen T."/>
            <person name="Nguyen N."/>
            <person name="Nicol R."/>
            <person name="Norbu C."/>
            <person name="Norbu N."/>
            <person name="Novod N."/>
            <person name="O'Neill B."/>
            <person name="Osman S."/>
            <person name="Markiewicz E."/>
            <person name="Oyono O.L."/>
            <person name="Patti C."/>
            <person name="Phunkhang P."/>
            <person name="Pierre F."/>
            <person name="Priest M."/>
            <person name="Raghuraman S."/>
            <person name="Rege F."/>
            <person name="Reyes R."/>
            <person name="Rise C."/>
            <person name="Rogov P."/>
            <person name="Ross K."/>
            <person name="Ryan E."/>
            <person name="Settipalli S."/>
            <person name="Shea T."/>
            <person name="Sherpa N."/>
            <person name="Shi L."/>
            <person name="Shih D."/>
            <person name="Sparrow T."/>
            <person name="Spaulding J."/>
            <person name="Stalker J."/>
            <person name="Stange-Thomann N."/>
            <person name="Stavropoulos S."/>
            <person name="Stone C."/>
            <person name="Strader C."/>
            <person name="Tesfaye S."/>
            <person name="Thomson T."/>
            <person name="Thoulutsang Y."/>
            <person name="Thoulutsang D."/>
            <person name="Topham K."/>
            <person name="Topping I."/>
            <person name="Tsamla T."/>
            <person name="Vassiliev H."/>
            <person name="Vo A."/>
            <person name="Wangchuk T."/>
            <person name="Wangdi T."/>
            <person name="Weiand M."/>
            <person name="Wilkinson J."/>
            <person name="Wilson A."/>
            <person name="Yadav S."/>
            <person name="Young G."/>
            <person name="Yu Q."/>
            <person name="Zembek L."/>
            <person name="Zhong D."/>
            <person name="Zimmer A."/>
            <person name="Zwirko Z."/>
            <person name="Jaffe D.B."/>
            <person name="Alvarez P."/>
            <person name="Brockman W."/>
            <person name="Butler J."/>
            <person name="Chin C."/>
            <person name="Gnerre S."/>
            <person name="Grabherr M."/>
            <person name="Kleber M."/>
            <person name="Mauceli E."/>
            <person name="MacCallum I."/>
        </authorList>
    </citation>
    <scope>NUCLEOTIDE SEQUENCE [LARGE SCALE GENOMIC DNA]</scope>
    <source>
        <strain evidence="1 2">TSC#14021-0224.01</strain>
    </source>
</reference>
<dbReference type="AlphaFoldDB" id="B3P5J3"/>
<organism evidence="1 2">
    <name type="scientific">Drosophila erecta</name>
    <name type="common">Fruit fly</name>
    <dbReference type="NCBI Taxonomy" id="7220"/>
    <lineage>
        <taxon>Eukaryota</taxon>
        <taxon>Metazoa</taxon>
        <taxon>Ecdysozoa</taxon>
        <taxon>Arthropoda</taxon>
        <taxon>Hexapoda</taxon>
        <taxon>Insecta</taxon>
        <taxon>Pterygota</taxon>
        <taxon>Neoptera</taxon>
        <taxon>Endopterygota</taxon>
        <taxon>Diptera</taxon>
        <taxon>Brachycera</taxon>
        <taxon>Muscomorpha</taxon>
        <taxon>Ephydroidea</taxon>
        <taxon>Drosophilidae</taxon>
        <taxon>Drosophila</taxon>
        <taxon>Sophophora</taxon>
    </lineage>
</organism>
<evidence type="ECO:0000313" key="2">
    <source>
        <dbReference type="Proteomes" id="UP000008711"/>
    </source>
</evidence>
<sequence>MKPEHLSTPWAIVKAPWLDDGYCMATCCTAMEQLLPHDLLHAHLNANAPG</sequence>
<dbReference type="OMA" id="CCTAMEQ"/>
<name>B3P5J3_DROER</name>
<keyword evidence="2" id="KW-1185">Reference proteome</keyword>
<protein>
    <submittedName>
        <fullName evidence="1">GG11655</fullName>
    </submittedName>
</protein>
<dbReference type="HOGENOM" id="CLU_202079_0_0_1"/>
<evidence type="ECO:0000313" key="1">
    <source>
        <dbReference type="EMBL" id="EDV53243.1"/>
    </source>
</evidence>
<reference evidence="1 2" key="2">
    <citation type="journal article" date="2008" name="Bioinformatics">
        <title>Assembly reconciliation.</title>
        <authorList>
            <person name="Zimin A.V."/>
            <person name="Smith D.R."/>
            <person name="Sutton G."/>
            <person name="Yorke J.A."/>
        </authorList>
    </citation>
    <scope>NUCLEOTIDE SEQUENCE [LARGE SCALE GENOMIC DNA]</scope>
    <source>
        <strain evidence="1 2">TSC#14021-0224.01</strain>
    </source>
</reference>
<accession>B3P5J3</accession>
<proteinExistence type="predicted"/>
<dbReference type="EMBL" id="CH954182">
    <property type="protein sequence ID" value="EDV53243.1"/>
    <property type="molecule type" value="Genomic_DNA"/>
</dbReference>
<gene>
    <name evidence="1" type="primary">Dere\GG11655</name>
    <name evidence="1" type="ORF">Dere_GG11655</name>
</gene>
<dbReference type="PhylomeDB" id="B3P5J3"/>
<dbReference type="Proteomes" id="UP000008711">
    <property type="component" value="Unassembled WGS sequence"/>
</dbReference>